<dbReference type="Pfam" id="PF13457">
    <property type="entry name" value="GW"/>
    <property type="match status" value="4"/>
</dbReference>
<keyword evidence="4" id="KW-0808">Transferase</keyword>
<dbReference type="PANTHER" id="PTHR37316">
    <property type="entry name" value="TEICHOIC ACID GLYCEROL-PHOSPHATE PRIMASE"/>
    <property type="match status" value="1"/>
</dbReference>
<comment type="caution">
    <text evidence="9">The sequence shown here is derived from an EMBL/GenBank/DDBJ whole genome shotgun (WGS) entry which is preliminary data.</text>
</comment>
<evidence type="ECO:0000256" key="3">
    <source>
        <dbReference type="ARBA" id="ARBA00022475"/>
    </source>
</evidence>
<evidence type="ECO:0000256" key="7">
    <source>
        <dbReference type="ARBA" id="ARBA00023136"/>
    </source>
</evidence>
<dbReference type="PANTHER" id="PTHR37316:SF3">
    <property type="entry name" value="TEICHOIC ACID GLYCEROL-PHOSPHATE TRANSFERASE"/>
    <property type="match status" value="1"/>
</dbReference>
<dbReference type="EMBL" id="JAESWB010000371">
    <property type="protein sequence ID" value="MBL4955056.1"/>
    <property type="molecule type" value="Genomic_DNA"/>
</dbReference>
<evidence type="ECO:0000313" key="10">
    <source>
        <dbReference type="Proteomes" id="UP000623967"/>
    </source>
</evidence>
<reference evidence="9 10" key="1">
    <citation type="submission" date="2021-01" db="EMBL/GenBank/DDBJ databases">
        <title>Genome public.</title>
        <authorList>
            <person name="Liu C."/>
            <person name="Sun Q."/>
        </authorList>
    </citation>
    <scope>NUCLEOTIDE SEQUENCE [LARGE SCALE GENOMIC DNA]</scope>
    <source>
        <strain evidence="9 10">YIM B02564</strain>
    </source>
</reference>
<dbReference type="CDD" id="cd03811">
    <property type="entry name" value="GT4_GT28_WabH-like"/>
    <property type="match status" value="1"/>
</dbReference>
<dbReference type="InterPro" id="IPR025987">
    <property type="entry name" value="GW_dom"/>
</dbReference>
<dbReference type="Pfam" id="PF00534">
    <property type="entry name" value="Glycos_transf_1"/>
    <property type="match status" value="1"/>
</dbReference>
<evidence type="ECO:0000256" key="5">
    <source>
        <dbReference type="ARBA" id="ARBA00022729"/>
    </source>
</evidence>
<sequence>MNKKVLKRRVKFVVDPLYQYLRKESQRRNYQYIRYFEKCKVCDHTIFYESRDGKSISDSPYAIFKYLLHHPEFKDYQHIWSVSSLNGLEHVIRQYKQRKNVLFVRRNSKEYVKRLTTSQYLINNSTFPSYFTPKDEQIYINTWHGTPLKKMGFDIPGNPSLSQNVVRNFLSADYLLSPNEHTTRMFLESYKLKGIYNGEILQEGYPRIDLTYQSNPEKVKGYLSQLGLAIDANKQTILYAPTWKGSNIAKAKNDMLQIIADIAYLQDMIGESYNLLIKVHPFLYDTAKNYLEIKEILIPDYMDTNELLSMADVLITDYSSIFFDFLVTNKPILFYVWDYDDYNEERGRYLRDDELPGPTLFTIQEVAMAIRELDQIKDEYQEVYQQAKKRFTKHDDGNVTERIVNYIFKQAETVLNVIKPLAEEKKKVLIYPGGMRNNGITTSFINLMDNIDFQQFDVSIFMQPANSKEVLNNIAKVNKNARFLFRTGQPAYSFVEVYRDKWIHNRGVHTRFTKRLYPENAYKRDFRRLFGRAQFDYVIDFSGYSLYWAKYILAADAKKKICYMHNNLLADSERTINGRKPHRINLRGLFSVYHRFDKLVSVSLGTMEVNKQNLGQYADEEKFDYVMNSINYEKILRLADDNPSVQPEEQGTALSASIISNVVFKSPAMIRMGKDHFVWNRPPGISGAKKIAPVNDFLQKEATIIRKAHAGAKIYYKFSIGDRIVGWLDQECFELLPDRILSEMKVNKLAIISYVLGQDIWNQPYKTEGIKKISAAKEYQGKLVKVDREARTFHGVYSRFSLNGTVIGWIESSALSNLQETALASLKTTVYQLLTYKKHQTLVSNRILEERNLYELAAITDPGKFTIWSKPYPNPGCKKVMEAIELLDAKVIVTNSARTAKGTYYFFYNNGKKIGWLDQRAFTIITEPIFFTTKEVKKTAVIRLVDDDVIWNTLPDSASAKVLPEFGDYNGKSVTIDREARNIDDVYFHFSYENKPVGWLKKRSFEHIMTLGIHQGNRFIPAPTSDNYNFINMGRLSPEKGQDNLIRAFARFRQDVRNAKLYILGEGPLRNDLEALISELGLENDVYLTGQVENPFHLMKQCDCFVLSSHYEGQPMVLLEAMTHGMKIIATDIVANRTVLEDGRYGLLVENSIEGLETGLRQMADKESHYNMDVFVPSEYNHRAMGTFYKIFE</sequence>
<dbReference type="InterPro" id="IPR051612">
    <property type="entry name" value="Teichoic_Acid_Biosynth"/>
</dbReference>
<accession>A0ABS1TUS1</accession>
<dbReference type="Gene3D" id="3.40.50.11820">
    <property type="match status" value="1"/>
</dbReference>
<evidence type="ECO:0000256" key="6">
    <source>
        <dbReference type="ARBA" id="ARBA00022944"/>
    </source>
</evidence>
<evidence type="ECO:0000256" key="4">
    <source>
        <dbReference type="ARBA" id="ARBA00022679"/>
    </source>
</evidence>
<protein>
    <submittedName>
        <fullName evidence="9">CDP-glycerol glycerophosphotransferase family protein</fullName>
    </submittedName>
</protein>
<dbReference type="InterPro" id="IPR007554">
    <property type="entry name" value="Glycerophosphate_synth"/>
</dbReference>
<keyword evidence="6" id="KW-0777">Teichoic acid biosynthesis</keyword>
<dbReference type="SUPFAM" id="SSF82057">
    <property type="entry name" value="Prokaryotic SH3-related domain"/>
    <property type="match status" value="4"/>
</dbReference>
<dbReference type="NCBIfam" id="NF033202">
    <property type="entry name" value="GW_glycos_SH3"/>
    <property type="match status" value="1"/>
</dbReference>
<dbReference type="Gene3D" id="3.40.50.2000">
    <property type="entry name" value="Glycogen Phosphorylase B"/>
    <property type="match status" value="1"/>
</dbReference>
<keyword evidence="5" id="KW-0732">Signal</keyword>
<evidence type="ECO:0000256" key="2">
    <source>
        <dbReference type="ARBA" id="ARBA00010488"/>
    </source>
</evidence>
<proteinExistence type="inferred from homology"/>
<dbReference type="PROSITE" id="PS51780">
    <property type="entry name" value="GW"/>
    <property type="match status" value="3"/>
</dbReference>
<feature type="domain" description="GW" evidence="8">
    <location>
        <begin position="849"/>
        <end position="927"/>
    </location>
</feature>
<dbReference type="InterPro" id="IPR038200">
    <property type="entry name" value="GW_dom_sf"/>
</dbReference>
<comment type="subcellular location">
    <subcellularLocation>
        <location evidence="1">Cell membrane</location>
        <topology evidence="1">Peripheral membrane protein</topology>
    </subcellularLocation>
</comment>
<name>A0ABS1TUS1_9BACI</name>
<dbReference type="Gene3D" id="3.40.50.12580">
    <property type="match status" value="1"/>
</dbReference>
<dbReference type="InterPro" id="IPR001296">
    <property type="entry name" value="Glyco_trans_1"/>
</dbReference>
<feature type="domain" description="GW" evidence="8">
    <location>
        <begin position="742"/>
        <end position="820"/>
    </location>
</feature>
<gene>
    <name evidence="9" type="ORF">JK635_23135</name>
</gene>
<comment type="similarity">
    <text evidence="2">Belongs to the CDP-glycerol glycerophosphotransferase family.</text>
</comment>
<dbReference type="InterPro" id="IPR043149">
    <property type="entry name" value="TagF_N"/>
</dbReference>
<dbReference type="Pfam" id="PF04464">
    <property type="entry name" value="Glyphos_transf"/>
    <property type="match status" value="1"/>
</dbReference>
<feature type="domain" description="GW" evidence="8">
    <location>
        <begin position="932"/>
        <end position="1010"/>
    </location>
</feature>
<keyword evidence="3" id="KW-1003">Cell membrane</keyword>
<dbReference type="InterPro" id="IPR043148">
    <property type="entry name" value="TagF_C"/>
</dbReference>
<dbReference type="SUPFAM" id="SSF53756">
    <property type="entry name" value="UDP-Glycosyltransferase/glycogen phosphorylase"/>
    <property type="match status" value="3"/>
</dbReference>
<evidence type="ECO:0000256" key="1">
    <source>
        <dbReference type="ARBA" id="ARBA00004202"/>
    </source>
</evidence>
<keyword evidence="10" id="KW-1185">Reference proteome</keyword>
<evidence type="ECO:0000259" key="8">
    <source>
        <dbReference type="PROSITE" id="PS51780"/>
    </source>
</evidence>
<organism evidence="9 10">
    <name type="scientific">Neobacillus paridis</name>
    <dbReference type="NCBI Taxonomy" id="2803862"/>
    <lineage>
        <taxon>Bacteria</taxon>
        <taxon>Bacillati</taxon>
        <taxon>Bacillota</taxon>
        <taxon>Bacilli</taxon>
        <taxon>Bacillales</taxon>
        <taxon>Bacillaceae</taxon>
        <taxon>Neobacillus</taxon>
    </lineage>
</organism>
<dbReference type="Gene3D" id="2.30.30.170">
    <property type="match status" value="4"/>
</dbReference>
<evidence type="ECO:0000313" key="9">
    <source>
        <dbReference type="EMBL" id="MBL4955056.1"/>
    </source>
</evidence>
<keyword evidence="7" id="KW-0472">Membrane</keyword>
<dbReference type="Proteomes" id="UP000623967">
    <property type="component" value="Unassembled WGS sequence"/>
</dbReference>